<comment type="caution">
    <text evidence="2">The sequence shown here is derived from an EMBL/GenBank/DDBJ whole genome shotgun (WGS) entry which is preliminary data.</text>
</comment>
<evidence type="ECO:0000313" key="2">
    <source>
        <dbReference type="EMBL" id="MBK4217126.1"/>
    </source>
</evidence>
<dbReference type="RefSeq" id="WP_200687606.1">
    <property type="nucleotide sequence ID" value="NZ_JAEPRQ010000005.1"/>
</dbReference>
<accession>A0A934VVM8</accession>
<dbReference type="AlphaFoldDB" id="A0A934VVM8"/>
<sequence length="108" mass="11663">MTIRKLTFLTATLLGASALPALAHYPFCTCEAHGADVICTGGFSDGTSAEGVKLDVISYEEDVLIPAKFDASSKYSFQKPEGEFYILFDAGPGHIVEVDWQDVEGIEQ</sequence>
<protein>
    <submittedName>
        <fullName evidence="2">Uncharacterized protein</fullName>
    </submittedName>
</protein>
<organism evidence="2 3">
    <name type="scientific">Paracoccus caeni</name>
    <dbReference type="NCBI Taxonomy" id="657651"/>
    <lineage>
        <taxon>Bacteria</taxon>
        <taxon>Pseudomonadati</taxon>
        <taxon>Pseudomonadota</taxon>
        <taxon>Alphaproteobacteria</taxon>
        <taxon>Rhodobacterales</taxon>
        <taxon>Paracoccaceae</taxon>
        <taxon>Paracoccus</taxon>
    </lineage>
</organism>
<gene>
    <name evidence="2" type="ORF">JJJ17_14435</name>
</gene>
<name>A0A934VVM8_9RHOB</name>
<keyword evidence="3" id="KW-1185">Reference proteome</keyword>
<dbReference type="EMBL" id="JAEPRQ010000005">
    <property type="protein sequence ID" value="MBK4217126.1"/>
    <property type="molecule type" value="Genomic_DNA"/>
</dbReference>
<feature type="chain" id="PRO_5037787143" evidence="1">
    <location>
        <begin position="24"/>
        <end position="108"/>
    </location>
</feature>
<keyword evidence="1" id="KW-0732">Signal</keyword>
<reference evidence="2" key="1">
    <citation type="submission" date="2021-01" db="EMBL/GenBank/DDBJ databases">
        <title>Paracoccus amoyensis sp. nov., isolated from the surface seawater along the coast of Xiamen Island, China.</title>
        <authorList>
            <person name="Lyu L."/>
        </authorList>
    </citation>
    <scope>NUCLEOTIDE SEQUENCE</scope>
    <source>
        <strain evidence="2">MJ17</strain>
    </source>
</reference>
<dbReference type="Proteomes" id="UP000640485">
    <property type="component" value="Unassembled WGS sequence"/>
</dbReference>
<feature type="signal peptide" evidence="1">
    <location>
        <begin position="1"/>
        <end position="23"/>
    </location>
</feature>
<evidence type="ECO:0000256" key="1">
    <source>
        <dbReference type="SAM" id="SignalP"/>
    </source>
</evidence>
<evidence type="ECO:0000313" key="3">
    <source>
        <dbReference type="Proteomes" id="UP000640485"/>
    </source>
</evidence>
<proteinExistence type="predicted"/>